<sequence>MAEKCRKGLFEFSETIVPSADDGVMEVEDVLLDMYKGETGPM</sequence>
<dbReference type="Proteomes" id="UP000316621">
    <property type="component" value="Chromosome 9"/>
</dbReference>
<dbReference type="Gramene" id="RZC75779">
    <property type="protein sequence ID" value="RZC75779"/>
    <property type="gene ID" value="C5167_000147"/>
</dbReference>
<evidence type="ECO:0000313" key="2">
    <source>
        <dbReference type="Proteomes" id="UP000316621"/>
    </source>
</evidence>
<organism evidence="1 2">
    <name type="scientific">Papaver somniferum</name>
    <name type="common">Opium poppy</name>
    <dbReference type="NCBI Taxonomy" id="3469"/>
    <lineage>
        <taxon>Eukaryota</taxon>
        <taxon>Viridiplantae</taxon>
        <taxon>Streptophyta</taxon>
        <taxon>Embryophyta</taxon>
        <taxon>Tracheophyta</taxon>
        <taxon>Spermatophyta</taxon>
        <taxon>Magnoliopsida</taxon>
        <taxon>Ranunculales</taxon>
        <taxon>Papaveraceae</taxon>
        <taxon>Papaveroideae</taxon>
        <taxon>Papaver</taxon>
    </lineage>
</organism>
<accession>A0A4Y7KV23</accession>
<name>A0A4Y7KV23_PAPSO</name>
<gene>
    <name evidence="1" type="ORF">C5167_000147</name>
</gene>
<protein>
    <submittedName>
        <fullName evidence="1">Uncharacterized protein</fullName>
    </submittedName>
</protein>
<evidence type="ECO:0000313" key="1">
    <source>
        <dbReference type="EMBL" id="RZC75779.1"/>
    </source>
</evidence>
<keyword evidence="2" id="KW-1185">Reference proteome</keyword>
<reference evidence="1 2" key="1">
    <citation type="journal article" date="2018" name="Science">
        <title>The opium poppy genome and morphinan production.</title>
        <authorList>
            <person name="Guo L."/>
            <person name="Winzer T."/>
            <person name="Yang X."/>
            <person name="Li Y."/>
            <person name="Ning Z."/>
            <person name="He Z."/>
            <person name="Teodor R."/>
            <person name="Lu Y."/>
            <person name="Bowser T.A."/>
            <person name="Graham I.A."/>
            <person name="Ye K."/>
        </authorList>
    </citation>
    <scope>NUCLEOTIDE SEQUENCE [LARGE SCALE GENOMIC DNA]</scope>
    <source>
        <strain evidence="2">cv. HN1</strain>
        <tissue evidence="1">Leaves</tissue>
    </source>
</reference>
<dbReference type="AlphaFoldDB" id="A0A4Y7KV23"/>
<dbReference type="EMBL" id="CM010723">
    <property type="protein sequence ID" value="RZC75779.1"/>
    <property type="molecule type" value="Genomic_DNA"/>
</dbReference>
<proteinExistence type="predicted"/>